<dbReference type="AlphaFoldDB" id="A0A2P2QVY5"/>
<dbReference type="EMBL" id="GGEC01090682">
    <property type="protein sequence ID" value="MBX71166.1"/>
    <property type="molecule type" value="Transcribed_RNA"/>
</dbReference>
<reference evidence="1" key="1">
    <citation type="submission" date="2018-02" db="EMBL/GenBank/DDBJ databases">
        <title>Rhizophora mucronata_Transcriptome.</title>
        <authorList>
            <person name="Meera S.P."/>
            <person name="Sreeshan A."/>
            <person name="Augustine A."/>
        </authorList>
    </citation>
    <scope>NUCLEOTIDE SEQUENCE</scope>
    <source>
        <tissue evidence="1">Leaf</tissue>
    </source>
</reference>
<proteinExistence type="predicted"/>
<protein>
    <submittedName>
        <fullName evidence="1">Uncharacterized protein</fullName>
    </submittedName>
</protein>
<evidence type="ECO:0000313" key="1">
    <source>
        <dbReference type="EMBL" id="MBX71166.1"/>
    </source>
</evidence>
<accession>A0A2P2QVY5</accession>
<organism evidence="1">
    <name type="scientific">Rhizophora mucronata</name>
    <name type="common">Asiatic mangrove</name>
    <dbReference type="NCBI Taxonomy" id="61149"/>
    <lineage>
        <taxon>Eukaryota</taxon>
        <taxon>Viridiplantae</taxon>
        <taxon>Streptophyta</taxon>
        <taxon>Embryophyta</taxon>
        <taxon>Tracheophyta</taxon>
        <taxon>Spermatophyta</taxon>
        <taxon>Magnoliopsida</taxon>
        <taxon>eudicotyledons</taxon>
        <taxon>Gunneridae</taxon>
        <taxon>Pentapetalae</taxon>
        <taxon>rosids</taxon>
        <taxon>fabids</taxon>
        <taxon>Malpighiales</taxon>
        <taxon>Rhizophoraceae</taxon>
        <taxon>Rhizophora</taxon>
    </lineage>
</organism>
<sequence length="31" mass="3482">MSKYLCGIKSLEFSAFWFLEESAPGGRSIKV</sequence>
<name>A0A2P2QVY5_RHIMU</name>